<proteinExistence type="predicted"/>
<dbReference type="EMBL" id="CP073720">
    <property type="protein sequence ID" value="UWP83133.1"/>
    <property type="molecule type" value="Genomic_DNA"/>
</dbReference>
<organism evidence="1 2">
    <name type="scientific">Dactylosporangium fulvum</name>
    <dbReference type="NCBI Taxonomy" id="53359"/>
    <lineage>
        <taxon>Bacteria</taxon>
        <taxon>Bacillati</taxon>
        <taxon>Actinomycetota</taxon>
        <taxon>Actinomycetes</taxon>
        <taxon>Micromonosporales</taxon>
        <taxon>Micromonosporaceae</taxon>
        <taxon>Dactylosporangium</taxon>
    </lineage>
</organism>
<protein>
    <submittedName>
        <fullName evidence="1">Uncharacterized protein</fullName>
    </submittedName>
</protein>
<gene>
    <name evidence="1" type="ORF">Dfulv_02150</name>
</gene>
<name>A0ABY5VZF4_9ACTN</name>
<evidence type="ECO:0000313" key="2">
    <source>
        <dbReference type="Proteomes" id="UP001059617"/>
    </source>
</evidence>
<keyword evidence="2" id="KW-1185">Reference proteome</keyword>
<dbReference type="RefSeq" id="WP_259860913.1">
    <property type="nucleotide sequence ID" value="NZ_BAAAST010000055.1"/>
</dbReference>
<reference evidence="1" key="2">
    <citation type="submission" date="2022-09" db="EMBL/GenBank/DDBJ databases">
        <title>Biosynthetic gene clusters of Dactylosporangioum fulvum.</title>
        <authorList>
            <person name="Caradec T."/>
        </authorList>
    </citation>
    <scope>NUCLEOTIDE SEQUENCE</scope>
    <source>
        <strain evidence="1">NRRL B-16292</strain>
    </source>
</reference>
<accession>A0ABY5VZF4</accession>
<reference evidence="1" key="1">
    <citation type="submission" date="2021-04" db="EMBL/GenBank/DDBJ databases">
        <authorList>
            <person name="Hartkoorn R.C."/>
            <person name="Beaudoing E."/>
            <person name="Hot D."/>
        </authorList>
    </citation>
    <scope>NUCLEOTIDE SEQUENCE</scope>
    <source>
        <strain evidence="1">NRRL B-16292</strain>
    </source>
</reference>
<evidence type="ECO:0000313" key="1">
    <source>
        <dbReference type="EMBL" id="UWP83133.1"/>
    </source>
</evidence>
<sequence length="59" mass="6313">MVDRLLGGKPGYIATRVDVPGNGLAVELHDDPDGHALASQEPLRSRAISSLTLDVRFSQ</sequence>
<dbReference type="Proteomes" id="UP001059617">
    <property type="component" value="Chromosome"/>
</dbReference>